<comment type="caution">
    <text evidence="1">The sequence shown here is derived from an EMBL/GenBank/DDBJ whole genome shotgun (WGS) entry which is preliminary data.</text>
</comment>
<keyword evidence="2" id="KW-1185">Reference proteome</keyword>
<proteinExistence type="predicted"/>
<protein>
    <submittedName>
        <fullName evidence="1">Uncharacterized protein</fullName>
    </submittedName>
</protein>
<dbReference type="RefSeq" id="WP_247416165.1">
    <property type="nucleotide sequence ID" value="NZ_JALLGW010000001.1"/>
</dbReference>
<reference evidence="1 2" key="1">
    <citation type="journal article" date="2019" name="Int. J. Syst. Evol. Microbiol.">
        <title>The Global Catalogue of Microorganisms (GCM) 10K type strain sequencing project: providing services to taxonomists for standard genome sequencing and annotation.</title>
        <authorList>
            <consortium name="The Broad Institute Genomics Platform"/>
            <consortium name="The Broad Institute Genome Sequencing Center for Infectious Disease"/>
            <person name="Wu L."/>
            <person name="Ma J."/>
        </authorList>
    </citation>
    <scope>NUCLEOTIDE SEQUENCE [LARGE SCALE GENOMIC DNA]</scope>
    <source>
        <strain evidence="1 2">CGMCC 1.12543</strain>
    </source>
</reference>
<dbReference type="EMBL" id="JBHSQH010000001">
    <property type="protein sequence ID" value="MFC5972616.1"/>
    <property type="molecule type" value="Genomic_DNA"/>
</dbReference>
<evidence type="ECO:0000313" key="1">
    <source>
        <dbReference type="EMBL" id="MFC5972616.1"/>
    </source>
</evidence>
<gene>
    <name evidence="1" type="ORF">ACFPYI_14860</name>
</gene>
<accession>A0ABD5RQB2</accession>
<evidence type="ECO:0000313" key="2">
    <source>
        <dbReference type="Proteomes" id="UP001596099"/>
    </source>
</evidence>
<dbReference type="AlphaFoldDB" id="A0ABD5RQB2"/>
<sequence>MEYNPLPFDATFLGVRTLDGTNRASLSDKGAEYLTASDSLNESQDVCVWMVPDVGVLVTPLKTHPSLSEVRF</sequence>
<name>A0ABD5RQB2_9EURY</name>
<dbReference type="Proteomes" id="UP001596099">
    <property type="component" value="Unassembled WGS sequence"/>
</dbReference>
<organism evidence="1 2">
    <name type="scientific">Halomarina salina</name>
    <dbReference type="NCBI Taxonomy" id="1872699"/>
    <lineage>
        <taxon>Archaea</taxon>
        <taxon>Methanobacteriati</taxon>
        <taxon>Methanobacteriota</taxon>
        <taxon>Stenosarchaea group</taxon>
        <taxon>Halobacteria</taxon>
        <taxon>Halobacteriales</taxon>
        <taxon>Natronomonadaceae</taxon>
        <taxon>Halomarina</taxon>
    </lineage>
</organism>